<keyword evidence="2" id="KW-1003">Cell membrane</keyword>
<keyword evidence="6" id="KW-0675">Receptor</keyword>
<dbReference type="EMBL" id="CALNXI010000731">
    <property type="protein sequence ID" value="CAH3041475.1"/>
    <property type="molecule type" value="Genomic_DNA"/>
</dbReference>
<dbReference type="PANTHER" id="PTHR22750">
    <property type="entry name" value="G-PROTEIN COUPLED RECEPTOR"/>
    <property type="match status" value="1"/>
</dbReference>
<dbReference type="Gene3D" id="1.20.1070.10">
    <property type="entry name" value="Rhodopsin 7-helix transmembrane proteins"/>
    <property type="match status" value="1"/>
</dbReference>
<evidence type="ECO:0000256" key="5">
    <source>
        <dbReference type="ARBA" id="ARBA00023136"/>
    </source>
</evidence>
<sequence length="293" mass="33491">MSTTNTTSGNWQFNLDNIMYIVNSFLSYSSIMLNIVAIHALRKTLSLPTTLKTLLLSLAVSDLGVGLLVQPWRIAGLAMGLLQHDGRPNFTVYIAYKITMNVFYYASFLGVMVLAVERFLAIHLHLRYQRLVTHKRVVTIVISLWVISVFLSLFMLEIRKVRLVIYTTVEVLCLISTALLFFKIYLTVRRHSRQIQSIQPAGGQNSVSRKKTSAVATLYVYLVFLACYLPQNCLQIASISHGSQDTLYDNFEIYTLTLVFLNSSLNPLIYCWKMKQIRKAILNVLRNMNPRHN</sequence>
<dbReference type="PROSITE" id="PS50262">
    <property type="entry name" value="G_PROTEIN_RECEP_F1_2"/>
    <property type="match status" value="1"/>
</dbReference>
<keyword evidence="5 7" id="KW-0472">Membrane</keyword>
<dbReference type="Pfam" id="PF00001">
    <property type="entry name" value="7tm_1"/>
    <property type="match status" value="1"/>
</dbReference>
<organism evidence="9 10">
    <name type="scientific">Porites evermanni</name>
    <dbReference type="NCBI Taxonomy" id="104178"/>
    <lineage>
        <taxon>Eukaryota</taxon>
        <taxon>Metazoa</taxon>
        <taxon>Cnidaria</taxon>
        <taxon>Anthozoa</taxon>
        <taxon>Hexacorallia</taxon>
        <taxon>Scleractinia</taxon>
        <taxon>Fungiina</taxon>
        <taxon>Poritidae</taxon>
        <taxon>Porites</taxon>
    </lineage>
</organism>
<evidence type="ECO:0000256" key="4">
    <source>
        <dbReference type="ARBA" id="ARBA00022989"/>
    </source>
</evidence>
<evidence type="ECO:0000256" key="7">
    <source>
        <dbReference type="SAM" id="Phobius"/>
    </source>
</evidence>
<feature type="transmembrane region" description="Helical" evidence="7">
    <location>
        <begin position="94"/>
        <end position="116"/>
    </location>
</feature>
<keyword evidence="6" id="KW-0297">G-protein coupled receptor</keyword>
<evidence type="ECO:0000313" key="10">
    <source>
        <dbReference type="Proteomes" id="UP001159427"/>
    </source>
</evidence>
<keyword evidence="4 7" id="KW-1133">Transmembrane helix</keyword>
<feature type="transmembrane region" description="Helical" evidence="7">
    <location>
        <begin position="20"/>
        <end position="41"/>
    </location>
</feature>
<dbReference type="InterPro" id="IPR000276">
    <property type="entry name" value="GPCR_Rhodpsn"/>
</dbReference>
<feature type="transmembrane region" description="Helical" evidence="7">
    <location>
        <begin position="251"/>
        <end position="272"/>
    </location>
</feature>
<feature type="transmembrane region" description="Helical" evidence="7">
    <location>
        <begin position="53"/>
        <end position="74"/>
    </location>
</feature>
<dbReference type="Proteomes" id="UP001159427">
    <property type="component" value="Unassembled WGS sequence"/>
</dbReference>
<comment type="similarity">
    <text evidence="6">Belongs to the G-protein coupled receptor 1 family.</text>
</comment>
<reference evidence="9 10" key="1">
    <citation type="submission" date="2022-05" db="EMBL/GenBank/DDBJ databases">
        <authorList>
            <consortium name="Genoscope - CEA"/>
            <person name="William W."/>
        </authorList>
    </citation>
    <scope>NUCLEOTIDE SEQUENCE [LARGE SCALE GENOMIC DNA]</scope>
</reference>
<proteinExistence type="inferred from homology"/>
<evidence type="ECO:0000256" key="1">
    <source>
        <dbReference type="ARBA" id="ARBA00004651"/>
    </source>
</evidence>
<accession>A0ABN8N390</accession>
<keyword evidence="10" id="KW-1185">Reference proteome</keyword>
<comment type="subcellular location">
    <subcellularLocation>
        <location evidence="1">Cell membrane</location>
        <topology evidence="1">Multi-pass membrane protein</topology>
    </subcellularLocation>
</comment>
<evidence type="ECO:0000256" key="2">
    <source>
        <dbReference type="ARBA" id="ARBA00022475"/>
    </source>
</evidence>
<dbReference type="InterPro" id="IPR017452">
    <property type="entry name" value="GPCR_Rhodpsn_7TM"/>
</dbReference>
<dbReference type="PRINTS" id="PR00237">
    <property type="entry name" value="GPCRRHODOPSN"/>
</dbReference>
<evidence type="ECO:0000256" key="3">
    <source>
        <dbReference type="ARBA" id="ARBA00022692"/>
    </source>
</evidence>
<evidence type="ECO:0000256" key="6">
    <source>
        <dbReference type="RuleBase" id="RU000688"/>
    </source>
</evidence>
<name>A0ABN8N390_9CNID</name>
<feature type="domain" description="G-protein coupled receptors family 1 profile" evidence="8">
    <location>
        <begin position="33"/>
        <end position="270"/>
    </location>
</feature>
<gene>
    <name evidence="9" type="ORF">PEVE_00040314</name>
</gene>
<feature type="transmembrane region" description="Helical" evidence="7">
    <location>
        <begin position="164"/>
        <end position="186"/>
    </location>
</feature>
<keyword evidence="3 6" id="KW-0812">Transmembrane</keyword>
<feature type="transmembrane region" description="Helical" evidence="7">
    <location>
        <begin position="137"/>
        <end position="158"/>
    </location>
</feature>
<evidence type="ECO:0000259" key="8">
    <source>
        <dbReference type="PROSITE" id="PS50262"/>
    </source>
</evidence>
<evidence type="ECO:0000313" key="9">
    <source>
        <dbReference type="EMBL" id="CAH3041475.1"/>
    </source>
</evidence>
<dbReference type="CDD" id="cd00637">
    <property type="entry name" value="7tm_classA_rhodopsin-like"/>
    <property type="match status" value="1"/>
</dbReference>
<dbReference type="PROSITE" id="PS00237">
    <property type="entry name" value="G_PROTEIN_RECEP_F1_1"/>
    <property type="match status" value="1"/>
</dbReference>
<dbReference type="SUPFAM" id="SSF81321">
    <property type="entry name" value="Family A G protein-coupled receptor-like"/>
    <property type="match status" value="1"/>
</dbReference>
<comment type="caution">
    <text evidence="9">The sequence shown here is derived from an EMBL/GenBank/DDBJ whole genome shotgun (WGS) entry which is preliminary data.</text>
</comment>
<keyword evidence="6" id="KW-0807">Transducer</keyword>
<feature type="transmembrane region" description="Helical" evidence="7">
    <location>
        <begin position="214"/>
        <end position="231"/>
    </location>
</feature>
<protein>
    <recommendedName>
        <fullName evidence="8">G-protein coupled receptors family 1 profile domain-containing protein</fullName>
    </recommendedName>
</protein>